<dbReference type="PANTHER" id="PTHR11022">
    <property type="entry name" value="PEPTIDOGLYCAN RECOGNITION PROTEIN"/>
    <property type="match status" value="1"/>
</dbReference>
<dbReference type="InterPro" id="IPR015510">
    <property type="entry name" value="PGRP"/>
</dbReference>
<feature type="chain" id="PRO_5039636070" description="N-acetylmuramoyl-L-alanine amidase" evidence="2">
    <location>
        <begin position="26"/>
        <end position="330"/>
    </location>
</feature>
<dbReference type="EMBL" id="BMMK01000006">
    <property type="protein sequence ID" value="GGM47943.1"/>
    <property type="molecule type" value="Genomic_DNA"/>
</dbReference>
<keyword evidence="6" id="KW-1185">Reference proteome</keyword>
<dbReference type="InterPro" id="IPR002502">
    <property type="entry name" value="Amidase_domain"/>
</dbReference>
<dbReference type="SMART" id="SM00701">
    <property type="entry name" value="PGRP"/>
    <property type="match status" value="1"/>
</dbReference>
<feature type="domain" description="Peptidoglycan recognition protein family" evidence="4">
    <location>
        <begin position="142"/>
        <end position="290"/>
    </location>
</feature>
<dbReference type="SMART" id="SM00644">
    <property type="entry name" value="Ami_2"/>
    <property type="match status" value="1"/>
</dbReference>
<organism evidence="5 6">
    <name type="scientific">Longimycelium tulufanense</name>
    <dbReference type="NCBI Taxonomy" id="907463"/>
    <lineage>
        <taxon>Bacteria</taxon>
        <taxon>Bacillati</taxon>
        <taxon>Actinomycetota</taxon>
        <taxon>Actinomycetes</taxon>
        <taxon>Pseudonocardiales</taxon>
        <taxon>Pseudonocardiaceae</taxon>
        <taxon>Longimycelium</taxon>
    </lineage>
</organism>
<comment type="similarity">
    <text evidence="1">Belongs to the N-acetylmuramoyl-L-alanine amidase 2 family.</text>
</comment>
<feature type="domain" description="N-acetylmuramoyl-L-alanine amidase" evidence="3">
    <location>
        <begin position="158"/>
        <end position="310"/>
    </location>
</feature>
<evidence type="ECO:0000259" key="4">
    <source>
        <dbReference type="SMART" id="SM00701"/>
    </source>
</evidence>
<dbReference type="CDD" id="cd06583">
    <property type="entry name" value="PGRP"/>
    <property type="match status" value="1"/>
</dbReference>
<evidence type="ECO:0000313" key="6">
    <source>
        <dbReference type="Proteomes" id="UP000637578"/>
    </source>
</evidence>
<dbReference type="Gene3D" id="3.40.80.10">
    <property type="entry name" value="Peptidoglycan recognition protein-like"/>
    <property type="match status" value="1"/>
</dbReference>
<evidence type="ECO:0000313" key="5">
    <source>
        <dbReference type="EMBL" id="GGM47943.1"/>
    </source>
</evidence>
<evidence type="ECO:0000256" key="2">
    <source>
        <dbReference type="SAM" id="SignalP"/>
    </source>
</evidence>
<dbReference type="GO" id="GO:0009253">
    <property type="term" value="P:peptidoglycan catabolic process"/>
    <property type="evidence" value="ECO:0007669"/>
    <property type="project" value="InterPro"/>
</dbReference>
<evidence type="ECO:0000259" key="3">
    <source>
        <dbReference type="SMART" id="SM00644"/>
    </source>
</evidence>
<keyword evidence="2" id="KW-0732">Signal</keyword>
<dbReference type="PANTHER" id="PTHR11022:SF41">
    <property type="entry name" value="PEPTIDOGLYCAN-RECOGNITION PROTEIN LC-RELATED"/>
    <property type="match status" value="1"/>
</dbReference>
<dbReference type="GO" id="GO:0008270">
    <property type="term" value="F:zinc ion binding"/>
    <property type="evidence" value="ECO:0007669"/>
    <property type="project" value="InterPro"/>
</dbReference>
<reference evidence="5" key="2">
    <citation type="submission" date="2020-09" db="EMBL/GenBank/DDBJ databases">
        <authorList>
            <person name="Sun Q."/>
            <person name="Zhou Y."/>
        </authorList>
    </citation>
    <scope>NUCLEOTIDE SEQUENCE</scope>
    <source>
        <strain evidence="5">CGMCC 4.5737</strain>
    </source>
</reference>
<comment type="caution">
    <text evidence="5">The sequence shown here is derived from an EMBL/GenBank/DDBJ whole genome shotgun (WGS) entry which is preliminary data.</text>
</comment>
<protein>
    <recommendedName>
        <fullName evidence="7">N-acetylmuramoyl-L-alanine amidase</fullName>
    </recommendedName>
</protein>
<reference evidence="5" key="1">
    <citation type="journal article" date="2014" name="Int. J. Syst. Evol. Microbiol.">
        <title>Complete genome sequence of Corynebacterium casei LMG S-19264T (=DSM 44701T), isolated from a smear-ripened cheese.</title>
        <authorList>
            <consortium name="US DOE Joint Genome Institute (JGI-PGF)"/>
            <person name="Walter F."/>
            <person name="Albersmeier A."/>
            <person name="Kalinowski J."/>
            <person name="Ruckert C."/>
        </authorList>
    </citation>
    <scope>NUCLEOTIDE SEQUENCE</scope>
    <source>
        <strain evidence="5">CGMCC 4.5737</strain>
    </source>
</reference>
<dbReference type="GO" id="GO:0008745">
    <property type="term" value="F:N-acetylmuramoyl-L-alanine amidase activity"/>
    <property type="evidence" value="ECO:0007669"/>
    <property type="project" value="InterPro"/>
</dbReference>
<dbReference type="SUPFAM" id="SSF55846">
    <property type="entry name" value="N-acetylmuramoyl-L-alanine amidase-like"/>
    <property type="match status" value="1"/>
</dbReference>
<dbReference type="Proteomes" id="UP000637578">
    <property type="component" value="Unassembled WGS sequence"/>
</dbReference>
<sequence>MRPMFVVLRVLAAVLLLTTASAAHAPGRVDRSVSPLRTLDVGLVERNGAEVGDGRQFSMVGLRWPGQRPPGLRIRAGSPGQGWTRWFEIEPDEGHPASEPVWTGSATRLQVRADMAVSGRLSAVLIDPGRLLRDVSPRKNDAGVITREEWGADESLMCWEPEYADNVYAATVHHSAGTNDYSPEEAPQLVRAIYLYHVQALGWCDIGYHALVDRYGRVYEGRFGGLDTAVWGAHALNFNEGTTGVSLIGDHRGTPPTPAALEALASFLAWKFPIHGVDPRGTVGLPPRFPQLTLHTVFAHRDVNPTECPGDGGYRHLHWLRHRIAELMPG</sequence>
<proteinExistence type="inferred from homology"/>
<evidence type="ECO:0008006" key="7">
    <source>
        <dbReference type="Google" id="ProtNLM"/>
    </source>
</evidence>
<feature type="signal peptide" evidence="2">
    <location>
        <begin position="1"/>
        <end position="25"/>
    </location>
</feature>
<dbReference type="InterPro" id="IPR036505">
    <property type="entry name" value="Amidase/PGRP_sf"/>
</dbReference>
<dbReference type="Pfam" id="PF01510">
    <property type="entry name" value="Amidase_2"/>
    <property type="match status" value="1"/>
</dbReference>
<name>A0A8J3C9Z6_9PSEU</name>
<dbReference type="AlphaFoldDB" id="A0A8J3C9Z6"/>
<gene>
    <name evidence="5" type="ORF">GCM10012275_18750</name>
</gene>
<accession>A0A8J3C9Z6</accession>
<dbReference type="InterPro" id="IPR006619">
    <property type="entry name" value="PGRP_domain_met/bac"/>
</dbReference>
<evidence type="ECO:0000256" key="1">
    <source>
        <dbReference type="ARBA" id="ARBA00007553"/>
    </source>
</evidence>
<dbReference type="RefSeq" id="WP_189055981.1">
    <property type="nucleotide sequence ID" value="NZ_BMMK01000006.1"/>
</dbReference>